<comment type="function">
    <text evidence="1">Component of the EKC/KEOPS complex that is required for the formation of a threonylcarbamoyl group on adenosine at position 37 (t(6)A37) in tRNAs that read codons beginning with adenine. The complex is probably involved in the transfer of the threonylcarbamoyl moiety of threonylcarbamoyl-AMP (TC-AMP) to the N6 group of A37. BUD32 has ATPase activity in the context of the EKC/KEOPS complex and likely plays a supporting role to the catalytic subunit KAE1. The EKC/KEOPS complex also promotes both telomere uncapping and telomere elongation. The complex is required for efficient recruitment of transcriptional coactivators.</text>
</comment>
<name>A7EVJ6_SCLS1</name>
<dbReference type="STRING" id="665079.A7EVJ6"/>
<proteinExistence type="predicted"/>
<dbReference type="PROSITE" id="PS50011">
    <property type="entry name" value="PROTEIN_KINASE_DOM"/>
    <property type="match status" value="1"/>
</dbReference>
<dbReference type="GO" id="GO:0004674">
    <property type="term" value="F:protein serine/threonine kinase activity"/>
    <property type="evidence" value="ECO:0007669"/>
    <property type="project" value="UniProtKB-EC"/>
</dbReference>
<sequence length="910" mass="103046">MTDQAQSEILENNPIGKGLDAFRTSFNSICEDRNISCTPDALGQLAQEDIQNLTLDLLFALRNLPVIRLLQSKTSDGTLRNDLLKLISVVSSDNFHFDRIQPLLTAALTHNRDDALLWDQVYHTVIESLTSPKQLTPPTAFEKAVFDTPLRSSSASQRGIEQTHDEVDRRILEELTGRVYYDVGGFYERYFEEKSWTNNARDMYEGSRAQYTEGRWNEWPEPSLQGPFFEWFIKFQDAVLSGLRHRYYTSANKVLRGSEADRKLDIFLTPANATLPNGEHDWSNVLVIGEHKQNPDEDRSAKTLVQLAGYAREVFGSQPERRFVPGFTICGSMMRLWVFDRSGPYNSEKFDIHKEPERFVKVLAGYAMMSDAELGLNTFIKRDGNGKYIVTRDVRISLEDKPIASTKAIVCRGTTCYRGRRPGTTDWEYVVKFAWPSDKRQREGELLKLAKEKGVTGIAVWFNHEQITIDGDPDTISHLRRAMKFGSPRRPSKKAFWVDSSPESSRAFSKTSLKGRSGSSVAHLVGLGIGAGSATTSSSGQKRKRDERLDGGSRLKRSKSDGSHASATNVHKEDQLDAIGAPSIQETVVDSLANCRNEWQRNNVDSIQEAGADSLTDCESETYGNRVNYCLVTSPAGRPLHEYQSVRELLEALRDAVRGHRSLLEDGKILHRDVSENNIIITELPAEEAPKGRLIDLDLAKELDSVPSGARHRTGTMQFMAIEVLEGKGHTYRHDLESFFYVFVWMCIRYGYEGTGRQKPNKPMKPKINILRGWYTGMYTEIANTKQGHMDKNRFENIIVEFAPKFENLKPLARELRHVLFPIRDGAIFTGTFHDNDIMYDGMIDAFNRAIDRATRLVYIWRKPHREHAVKVGRLPSLGPHGHPKKAPWAIQVHVHDSPVFGAADYGSLW</sequence>
<dbReference type="Pfam" id="PF17667">
    <property type="entry name" value="Pkinase_fungal"/>
    <property type="match status" value="1"/>
</dbReference>
<evidence type="ECO:0000256" key="5">
    <source>
        <dbReference type="ARBA" id="ARBA00019973"/>
    </source>
</evidence>
<feature type="region of interest" description="Disordered" evidence="10">
    <location>
        <begin position="532"/>
        <end position="579"/>
    </location>
</feature>
<organism evidence="12 13">
    <name type="scientific">Sclerotinia sclerotiorum (strain ATCC 18683 / 1980 / Ss-1)</name>
    <name type="common">White mold</name>
    <name type="synonym">Whetzelinia sclerotiorum</name>
    <dbReference type="NCBI Taxonomy" id="665079"/>
    <lineage>
        <taxon>Eukaryota</taxon>
        <taxon>Fungi</taxon>
        <taxon>Dikarya</taxon>
        <taxon>Ascomycota</taxon>
        <taxon>Pezizomycotina</taxon>
        <taxon>Leotiomycetes</taxon>
        <taxon>Helotiales</taxon>
        <taxon>Sclerotiniaceae</taxon>
        <taxon>Sclerotinia</taxon>
    </lineage>
</organism>
<dbReference type="KEGG" id="ssl:SS1G_09355"/>
<comment type="catalytic activity">
    <reaction evidence="9">
        <text>L-seryl-[protein] + ATP = O-phospho-L-seryl-[protein] + ADP + H(+)</text>
        <dbReference type="Rhea" id="RHEA:17989"/>
        <dbReference type="Rhea" id="RHEA-COMP:9863"/>
        <dbReference type="Rhea" id="RHEA-COMP:11604"/>
        <dbReference type="ChEBI" id="CHEBI:15378"/>
        <dbReference type="ChEBI" id="CHEBI:29999"/>
        <dbReference type="ChEBI" id="CHEBI:30616"/>
        <dbReference type="ChEBI" id="CHEBI:83421"/>
        <dbReference type="ChEBI" id="CHEBI:456216"/>
        <dbReference type="EC" id="2.7.11.1"/>
    </reaction>
</comment>
<dbReference type="HOGENOM" id="CLU_005513_3_0_1"/>
<comment type="catalytic activity">
    <reaction evidence="8">
        <text>L-threonyl-[protein] + ATP = O-phospho-L-threonyl-[protein] + ADP + H(+)</text>
        <dbReference type="Rhea" id="RHEA:46608"/>
        <dbReference type="Rhea" id="RHEA-COMP:11060"/>
        <dbReference type="Rhea" id="RHEA-COMP:11605"/>
        <dbReference type="ChEBI" id="CHEBI:15378"/>
        <dbReference type="ChEBI" id="CHEBI:30013"/>
        <dbReference type="ChEBI" id="CHEBI:30616"/>
        <dbReference type="ChEBI" id="CHEBI:61977"/>
        <dbReference type="ChEBI" id="CHEBI:456216"/>
        <dbReference type="EC" id="2.7.11.1"/>
    </reaction>
</comment>
<dbReference type="EMBL" id="CH476633">
    <property type="protein sequence ID" value="EDN93488.1"/>
    <property type="molecule type" value="Genomic_DNA"/>
</dbReference>
<dbReference type="EC" id="2.7.11.1" evidence="3"/>
<dbReference type="InParanoid" id="A7EVJ6"/>
<evidence type="ECO:0000256" key="6">
    <source>
        <dbReference type="ARBA" id="ARBA00030980"/>
    </source>
</evidence>
<dbReference type="PROSITE" id="PS00109">
    <property type="entry name" value="PROTEIN_KINASE_TYR"/>
    <property type="match status" value="1"/>
</dbReference>
<evidence type="ECO:0000256" key="8">
    <source>
        <dbReference type="ARBA" id="ARBA00047899"/>
    </source>
</evidence>
<dbReference type="SUPFAM" id="SSF56112">
    <property type="entry name" value="Protein kinase-like (PK-like)"/>
    <property type="match status" value="1"/>
</dbReference>
<dbReference type="GO" id="GO:0005524">
    <property type="term" value="F:ATP binding"/>
    <property type="evidence" value="ECO:0007669"/>
    <property type="project" value="InterPro"/>
</dbReference>
<dbReference type="RefSeq" id="XP_001589633.1">
    <property type="nucleotide sequence ID" value="XM_001589583.1"/>
</dbReference>
<reference evidence="13" key="1">
    <citation type="journal article" date="2011" name="PLoS Genet.">
        <title>Genomic analysis of the necrotrophic fungal pathogens Sclerotinia sclerotiorum and Botrytis cinerea.</title>
        <authorList>
            <person name="Amselem J."/>
            <person name="Cuomo C.A."/>
            <person name="van Kan J.A."/>
            <person name="Viaud M."/>
            <person name="Benito E.P."/>
            <person name="Couloux A."/>
            <person name="Coutinho P.M."/>
            <person name="de Vries R.P."/>
            <person name="Dyer P.S."/>
            <person name="Fillinger S."/>
            <person name="Fournier E."/>
            <person name="Gout L."/>
            <person name="Hahn M."/>
            <person name="Kohn L."/>
            <person name="Lapalu N."/>
            <person name="Plummer K.M."/>
            <person name="Pradier J.M."/>
            <person name="Quevillon E."/>
            <person name="Sharon A."/>
            <person name="Simon A."/>
            <person name="ten Have A."/>
            <person name="Tudzynski B."/>
            <person name="Tudzynski P."/>
            <person name="Wincker P."/>
            <person name="Andrew M."/>
            <person name="Anthouard V."/>
            <person name="Beever R.E."/>
            <person name="Beffa R."/>
            <person name="Benoit I."/>
            <person name="Bouzid O."/>
            <person name="Brault B."/>
            <person name="Chen Z."/>
            <person name="Choquer M."/>
            <person name="Collemare J."/>
            <person name="Cotton P."/>
            <person name="Danchin E.G."/>
            <person name="Da Silva C."/>
            <person name="Gautier A."/>
            <person name="Giraud C."/>
            <person name="Giraud T."/>
            <person name="Gonzalez C."/>
            <person name="Grossetete S."/>
            <person name="Guldener U."/>
            <person name="Henrissat B."/>
            <person name="Howlett B.J."/>
            <person name="Kodira C."/>
            <person name="Kretschmer M."/>
            <person name="Lappartient A."/>
            <person name="Leroch M."/>
            <person name="Levis C."/>
            <person name="Mauceli E."/>
            <person name="Neuveglise C."/>
            <person name="Oeser B."/>
            <person name="Pearson M."/>
            <person name="Poulain J."/>
            <person name="Poussereau N."/>
            <person name="Quesneville H."/>
            <person name="Rascle C."/>
            <person name="Schumacher J."/>
            <person name="Segurens B."/>
            <person name="Sexton A."/>
            <person name="Silva E."/>
            <person name="Sirven C."/>
            <person name="Soanes D.M."/>
            <person name="Talbot N.J."/>
            <person name="Templeton M."/>
            <person name="Yandava C."/>
            <person name="Yarden O."/>
            <person name="Zeng Q."/>
            <person name="Rollins J.A."/>
            <person name="Lebrun M.H."/>
            <person name="Dickman M."/>
        </authorList>
    </citation>
    <scope>NUCLEOTIDE SEQUENCE [LARGE SCALE GENOMIC DNA]</scope>
    <source>
        <strain evidence="13">ATCC 18683 / 1980 / Ss-1</strain>
    </source>
</reference>
<dbReference type="InterPro" id="IPR011009">
    <property type="entry name" value="Kinase-like_dom_sf"/>
</dbReference>
<gene>
    <name evidence="12" type="ORF">SS1G_09355</name>
</gene>
<dbReference type="PANTHER" id="PTHR38248">
    <property type="entry name" value="FUNK1 6"/>
    <property type="match status" value="1"/>
</dbReference>
<dbReference type="PANTHER" id="PTHR38248:SF2">
    <property type="entry name" value="FUNK1 11"/>
    <property type="match status" value="1"/>
</dbReference>
<evidence type="ECO:0000313" key="13">
    <source>
        <dbReference type="Proteomes" id="UP000001312"/>
    </source>
</evidence>
<feature type="compositionally biased region" description="Polar residues" evidence="10">
    <location>
        <begin position="501"/>
        <end position="514"/>
    </location>
</feature>
<evidence type="ECO:0000256" key="9">
    <source>
        <dbReference type="ARBA" id="ARBA00048679"/>
    </source>
</evidence>
<dbReference type="InterPro" id="IPR040976">
    <property type="entry name" value="Pkinase_fungal"/>
</dbReference>
<evidence type="ECO:0000259" key="11">
    <source>
        <dbReference type="PROSITE" id="PS50011"/>
    </source>
</evidence>
<dbReference type="GeneID" id="5485652"/>
<dbReference type="Gene3D" id="1.10.510.10">
    <property type="entry name" value="Transferase(Phosphotransferase) domain 1"/>
    <property type="match status" value="1"/>
</dbReference>
<dbReference type="eggNOG" id="ENOG502S5WB">
    <property type="taxonomic scope" value="Eukaryota"/>
</dbReference>
<feature type="region of interest" description="Disordered" evidence="10">
    <location>
        <begin position="484"/>
        <end position="514"/>
    </location>
</feature>
<evidence type="ECO:0000256" key="1">
    <source>
        <dbReference type="ARBA" id="ARBA00003747"/>
    </source>
</evidence>
<protein>
    <recommendedName>
        <fullName evidence="5">EKC/KEOPS complex subunit BUD32</fullName>
        <ecNumber evidence="3">2.7.11.1</ecNumber>
    </recommendedName>
    <alternativeName>
        <fullName evidence="6 7">Atypical Serine/threonine protein kinase BUD32</fullName>
    </alternativeName>
    <alternativeName>
        <fullName evidence="4">EKC/KEOPS complex subunit bud32</fullName>
    </alternativeName>
</protein>
<feature type="compositionally biased region" description="Basic and acidic residues" evidence="10">
    <location>
        <begin position="544"/>
        <end position="562"/>
    </location>
</feature>
<dbReference type="AlphaFoldDB" id="A7EVJ6"/>
<comment type="subunit">
    <text evidence="2">Component of the EKC/KEOPS complex composed of at least BUD32, CGI121, GON7, KAE1 and PCC1; the whole complex dimerizes.</text>
</comment>
<dbReference type="Proteomes" id="UP000001312">
    <property type="component" value="Unassembled WGS sequence"/>
</dbReference>
<evidence type="ECO:0000256" key="3">
    <source>
        <dbReference type="ARBA" id="ARBA00012513"/>
    </source>
</evidence>
<feature type="domain" description="Protein kinase" evidence="11">
    <location>
        <begin position="523"/>
        <end position="821"/>
    </location>
</feature>
<dbReference type="InterPro" id="IPR008266">
    <property type="entry name" value="Tyr_kinase_AS"/>
</dbReference>
<dbReference type="OMA" id="TPLCSQY"/>
<evidence type="ECO:0000256" key="10">
    <source>
        <dbReference type="SAM" id="MobiDB-lite"/>
    </source>
</evidence>
<keyword evidence="13" id="KW-1185">Reference proteome</keyword>
<evidence type="ECO:0000256" key="2">
    <source>
        <dbReference type="ARBA" id="ARBA00011534"/>
    </source>
</evidence>
<accession>A7EVJ6</accession>
<dbReference type="InterPro" id="IPR000719">
    <property type="entry name" value="Prot_kinase_dom"/>
</dbReference>
<evidence type="ECO:0000256" key="4">
    <source>
        <dbReference type="ARBA" id="ARBA00013948"/>
    </source>
</evidence>
<evidence type="ECO:0000313" key="12">
    <source>
        <dbReference type="EMBL" id="EDN93488.1"/>
    </source>
</evidence>
<evidence type="ECO:0000256" key="7">
    <source>
        <dbReference type="ARBA" id="ARBA00033194"/>
    </source>
</evidence>